<evidence type="ECO:0000313" key="1">
    <source>
        <dbReference type="EMBL" id="KEO56907.1"/>
    </source>
</evidence>
<keyword evidence="2" id="KW-1185">Reference proteome</keyword>
<sequence length="114" mass="12552">MTKKAQSFAPFLLRLRTKPATVTEILQRRRPDQRGLRPIKEQWKKRLAGENPMLSLRDVIDFASMSEDLSRELTRQNVGLPDLGALVASYSGVAAGPVSNCNEAPCAANDVDGE</sequence>
<comment type="caution">
    <text evidence="1">The sequence shown here is derived from an EMBL/GenBank/DDBJ whole genome shotgun (WGS) entry which is preliminary data.</text>
</comment>
<proteinExistence type="predicted"/>
<gene>
    <name evidence="1" type="ORF">SMB34_18055</name>
</gene>
<evidence type="ECO:0000313" key="2">
    <source>
        <dbReference type="Proteomes" id="UP000027463"/>
    </source>
</evidence>
<dbReference type="Proteomes" id="UP000027463">
    <property type="component" value="Unassembled WGS sequence"/>
</dbReference>
<protein>
    <submittedName>
        <fullName evidence="1">Uncharacterized protein</fullName>
    </submittedName>
</protein>
<accession>A0ABR4TNF3</accession>
<organism evidence="1 2">
    <name type="scientific">Thalassospira permensis NBRC 106175</name>
    <dbReference type="NCBI Taxonomy" id="1353532"/>
    <lineage>
        <taxon>Bacteria</taxon>
        <taxon>Pseudomonadati</taxon>
        <taxon>Pseudomonadota</taxon>
        <taxon>Alphaproteobacteria</taxon>
        <taxon>Rhodospirillales</taxon>
        <taxon>Thalassospiraceae</taxon>
        <taxon>Thalassospira</taxon>
    </lineage>
</organism>
<dbReference type="EMBL" id="AUNC01000018">
    <property type="protein sequence ID" value="KEO56907.1"/>
    <property type="molecule type" value="Genomic_DNA"/>
</dbReference>
<name>A0ABR4TNF3_9PROT</name>
<reference evidence="1 2" key="1">
    <citation type="submission" date="2013-07" db="EMBL/GenBank/DDBJ databases">
        <title>Thalassospira permensis NBRC 106175 Genome Sequencing.</title>
        <authorList>
            <person name="Lai Q."/>
            <person name="Shao Z."/>
        </authorList>
    </citation>
    <scope>NUCLEOTIDE SEQUENCE [LARGE SCALE GENOMIC DNA]</scope>
    <source>
        <strain evidence="1 2">NBRC 106175</strain>
    </source>
</reference>